<gene>
    <name evidence="1" type="ORF">A2438_08230</name>
</gene>
<proteinExistence type="predicted"/>
<sequence>MALTKKDFEKLSEVFATKEDLKGFATKEEMNARFDQVNTTLDWLVGAFRNFKDELTVRYGQVRQHNDQLEDHEMRIKKIEEKVLV</sequence>
<accession>A0A1F4U3H8</accession>
<evidence type="ECO:0000313" key="1">
    <source>
        <dbReference type="EMBL" id="OGC39528.1"/>
    </source>
</evidence>
<organism evidence="1 2">
    <name type="scientific">candidate division WOR-1 bacterium RIFOXYC2_FULL_46_14</name>
    <dbReference type="NCBI Taxonomy" id="1802587"/>
    <lineage>
        <taxon>Bacteria</taxon>
        <taxon>Bacillati</taxon>
        <taxon>Saganbacteria</taxon>
    </lineage>
</organism>
<protein>
    <submittedName>
        <fullName evidence="1">Uncharacterized protein</fullName>
    </submittedName>
</protein>
<dbReference type="EMBL" id="MEUJ01000008">
    <property type="protein sequence ID" value="OGC39528.1"/>
    <property type="molecule type" value="Genomic_DNA"/>
</dbReference>
<dbReference type="AlphaFoldDB" id="A0A1F4U3H8"/>
<comment type="caution">
    <text evidence="1">The sequence shown here is derived from an EMBL/GenBank/DDBJ whole genome shotgun (WGS) entry which is preliminary data.</text>
</comment>
<reference evidence="1 2" key="1">
    <citation type="journal article" date="2016" name="Nat. Commun.">
        <title>Thousands of microbial genomes shed light on interconnected biogeochemical processes in an aquifer system.</title>
        <authorList>
            <person name="Anantharaman K."/>
            <person name="Brown C.T."/>
            <person name="Hug L.A."/>
            <person name="Sharon I."/>
            <person name="Castelle C.J."/>
            <person name="Probst A.J."/>
            <person name="Thomas B.C."/>
            <person name="Singh A."/>
            <person name="Wilkins M.J."/>
            <person name="Karaoz U."/>
            <person name="Brodie E.L."/>
            <person name="Williams K.H."/>
            <person name="Hubbard S.S."/>
            <person name="Banfield J.F."/>
        </authorList>
    </citation>
    <scope>NUCLEOTIDE SEQUENCE [LARGE SCALE GENOMIC DNA]</scope>
</reference>
<evidence type="ECO:0000313" key="2">
    <source>
        <dbReference type="Proteomes" id="UP000179242"/>
    </source>
</evidence>
<dbReference type="Proteomes" id="UP000179242">
    <property type="component" value="Unassembled WGS sequence"/>
</dbReference>
<name>A0A1F4U3H8_UNCSA</name>